<proteinExistence type="predicted"/>
<name>A0A2Z4Y9X1_SUMC1</name>
<dbReference type="KEGG" id="schv:BRCON_2463"/>
<dbReference type="AlphaFoldDB" id="A0A2Z4Y9X1"/>
<evidence type="ECO:0000313" key="2">
    <source>
        <dbReference type="Proteomes" id="UP000262583"/>
    </source>
</evidence>
<accession>A0A2Z4Y9X1</accession>
<sequence>MIYARRAENEVCAKCKYWFISILWFYPAKNMELDDFS</sequence>
<reference evidence="1 2" key="1">
    <citation type="submission" date="2018-05" db="EMBL/GenBank/DDBJ databases">
        <title>A metagenomic window into the 2 km-deep terrestrial subsurface aquifer revealed taxonomically and functionally diverse microbial community comprising novel uncultured bacterial lineages.</title>
        <authorList>
            <person name="Kadnikov V.V."/>
            <person name="Mardanov A.V."/>
            <person name="Beletsky A.V."/>
            <person name="Banks D."/>
            <person name="Pimenov N.V."/>
            <person name="Frank Y.A."/>
            <person name="Karnachuk O.V."/>
            <person name="Ravin N.V."/>
        </authorList>
    </citation>
    <scope>NUCLEOTIDE SEQUENCE [LARGE SCALE GENOMIC DNA]</scope>
    <source>
        <strain evidence="1">BY</strain>
    </source>
</reference>
<evidence type="ECO:0000313" key="1">
    <source>
        <dbReference type="EMBL" id="AXA37233.1"/>
    </source>
</evidence>
<organism evidence="1 2">
    <name type="scientific">Sumerlaea chitinivorans</name>
    <dbReference type="NCBI Taxonomy" id="2250252"/>
    <lineage>
        <taxon>Bacteria</taxon>
        <taxon>Candidatus Sumerlaeota</taxon>
        <taxon>Candidatus Sumerlaeia</taxon>
        <taxon>Candidatus Sumerlaeales</taxon>
        <taxon>Candidatus Sumerlaeaceae</taxon>
        <taxon>Candidatus Sumerlaea</taxon>
    </lineage>
</organism>
<dbReference type="Proteomes" id="UP000262583">
    <property type="component" value="Chromosome"/>
</dbReference>
<gene>
    <name evidence="1" type="ORF">BRCON_2463</name>
</gene>
<dbReference type="EMBL" id="CP030759">
    <property type="protein sequence ID" value="AXA37233.1"/>
    <property type="molecule type" value="Genomic_DNA"/>
</dbReference>
<protein>
    <submittedName>
        <fullName evidence="1">Uncharacterized protein</fullName>
    </submittedName>
</protein>